<dbReference type="OrthoDB" id="653624at2"/>
<keyword evidence="2" id="KW-1185">Reference proteome</keyword>
<evidence type="ECO:0008006" key="3">
    <source>
        <dbReference type="Google" id="ProtNLM"/>
    </source>
</evidence>
<gene>
    <name evidence="1" type="ORF">C5O19_24925</name>
</gene>
<comment type="caution">
    <text evidence="1">The sequence shown here is derived from an EMBL/GenBank/DDBJ whole genome shotgun (WGS) entry which is preliminary data.</text>
</comment>
<evidence type="ECO:0000313" key="1">
    <source>
        <dbReference type="EMBL" id="PQA53175.1"/>
    </source>
</evidence>
<dbReference type="RefSeq" id="WP_104716089.1">
    <property type="nucleotide sequence ID" value="NZ_PTRA01000010.1"/>
</dbReference>
<dbReference type="Proteomes" id="UP000239590">
    <property type="component" value="Unassembled WGS sequence"/>
</dbReference>
<dbReference type="AlphaFoldDB" id="A0A2S7IES1"/>
<accession>A0A2S7IES1</accession>
<protein>
    <recommendedName>
        <fullName evidence="3">SGNH/GDSL hydrolase family protein</fullName>
    </recommendedName>
</protein>
<name>A0A2S7IES1_9BACT</name>
<proteinExistence type="predicted"/>
<evidence type="ECO:0000313" key="2">
    <source>
        <dbReference type="Proteomes" id="UP000239590"/>
    </source>
</evidence>
<sequence>MTATLLLLGGFLGYHGFFWLFPSPPRVHFTPEGRAQEYIYARKPFEIVWVGSGLIGDFTKYLPEPSRSFNLFFPYSSSCLGIEIIARRRRTPRVIFVETNYLFKGSDAKLVDRLFHRIGYPVQYYLPGFQRKNNPLRWVKRLLHQVRPAPALSGQTPHFQEWLALHRKNYEHFHISEPFTRELERLKQRINGLTAQGCQILFFEMPIEESLKETDLYKLQKQYVRSLFPPESYEWIEQDSAYQYRTWDGIHLTQESVRTYVAYLSKQAQQRGLI</sequence>
<dbReference type="EMBL" id="PTRA01000010">
    <property type="protein sequence ID" value="PQA53175.1"/>
    <property type="molecule type" value="Genomic_DNA"/>
</dbReference>
<organism evidence="1 2">
    <name type="scientific">Siphonobacter curvatus</name>
    <dbReference type="NCBI Taxonomy" id="2094562"/>
    <lineage>
        <taxon>Bacteria</taxon>
        <taxon>Pseudomonadati</taxon>
        <taxon>Bacteroidota</taxon>
        <taxon>Cytophagia</taxon>
        <taxon>Cytophagales</taxon>
        <taxon>Cytophagaceae</taxon>
        <taxon>Siphonobacter</taxon>
    </lineage>
</organism>
<reference evidence="2" key="1">
    <citation type="submission" date="2018-02" db="EMBL/GenBank/DDBJ databases">
        <title>Genome sequencing of Solimonas sp. HR-BB.</title>
        <authorList>
            <person name="Lee Y."/>
            <person name="Jeon C.O."/>
        </authorList>
    </citation>
    <scope>NUCLEOTIDE SEQUENCE [LARGE SCALE GENOMIC DNA]</scope>
    <source>
        <strain evidence="2">HR-U</strain>
    </source>
</reference>